<evidence type="ECO:0000313" key="2">
    <source>
        <dbReference type="Proteomes" id="UP000235392"/>
    </source>
</evidence>
<protein>
    <submittedName>
        <fullName evidence="1">Uncharacterized protein</fullName>
    </submittedName>
</protein>
<reference evidence="1 2" key="1">
    <citation type="submission" date="2017-11" db="EMBL/GenBank/DDBJ databases">
        <title>De novo assembly and phasing of dikaryotic genomes from two isolates of Puccinia coronata f. sp. avenae, the causal agent of oat crown rust.</title>
        <authorList>
            <person name="Miller M.E."/>
            <person name="Zhang Y."/>
            <person name="Omidvar V."/>
            <person name="Sperschneider J."/>
            <person name="Schwessinger B."/>
            <person name="Raley C."/>
            <person name="Palmer J.M."/>
            <person name="Garnica D."/>
            <person name="Upadhyaya N."/>
            <person name="Rathjen J."/>
            <person name="Taylor J.M."/>
            <person name="Park R.F."/>
            <person name="Dodds P.N."/>
            <person name="Hirsch C.D."/>
            <person name="Kianian S.F."/>
            <person name="Figueroa M."/>
        </authorList>
    </citation>
    <scope>NUCLEOTIDE SEQUENCE [LARGE SCALE GENOMIC DNA]</scope>
    <source>
        <strain evidence="1">12SD80</strain>
    </source>
</reference>
<comment type="caution">
    <text evidence="1">The sequence shown here is derived from an EMBL/GenBank/DDBJ whole genome shotgun (WGS) entry which is preliminary data.</text>
</comment>
<name>A0A2N5VL69_9BASI</name>
<dbReference type="EMBL" id="PGCI01000009">
    <property type="protein sequence ID" value="PLW50741.1"/>
    <property type="molecule type" value="Genomic_DNA"/>
</dbReference>
<dbReference type="AlphaFoldDB" id="A0A2N5VL69"/>
<accession>A0A2N5VL69</accession>
<sequence length="80" mass="8721">MLDLARHGLLGPQKPAQFQQLLSVHRRTVFNMNLELWSRLSSIATTASCSSSALLSRKSPSVWHSIAEITASVSSSTDIP</sequence>
<gene>
    <name evidence="1" type="ORF">PCASD_00680</name>
</gene>
<dbReference type="Proteomes" id="UP000235392">
    <property type="component" value="Unassembled WGS sequence"/>
</dbReference>
<proteinExistence type="predicted"/>
<organism evidence="1 2">
    <name type="scientific">Puccinia coronata f. sp. avenae</name>
    <dbReference type="NCBI Taxonomy" id="200324"/>
    <lineage>
        <taxon>Eukaryota</taxon>
        <taxon>Fungi</taxon>
        <taxon>Dikarya</taxon>
        <taxon>Basidiomycota</taxon>
        <taxon>Pucciniomycotina</taxon>
        <taxon>Pucciniomycetes</taxon>
        <taxon>Pucciniales</taxon>
        <taxon>Pucciniaceae</taxon>
        <taxon>Puccinia</taxon>
    </lineage>
</organism>
<evidence type="ECO:0000313" key="1">
    <source>
        <dbReference type="EMBL" id="PLW50741.1"/>
    </source>
</evidence>